<dbReference type="SUPFAM" id="SSF54695">
    <property type="entry name" value="POZ domain"/>
    <property type="match status" value="2"/>
</dbReference>
<reference evidence="2 3" key="1">
    <citation type="journal article" date="2019" name="New Phytol.">
        <title>Comparative genomics reveals unique wood-decay strategies and fruiting body development in the Schizophyllaceae.</title>
        <authorList>
            <person name="Almasi E."/>
            <person name="Sahu N."/>
            <person name="Krizsan K."/>
            <person name="Balint B."/>
            <person name="Kovacs G.M."/>
            <person name="Kiss B."/>
            <person name="Cseklye J."/>
            <person name="Drula E."/>
            <person name="Henrissat B."/>
            <person name="Nagy I."/>
            <person name="Chovatia M."/>
            <person name="Adam C."/>
            <person name="LaButti K."/>
            <person name="Lipzen A."/>
            <person name="Riley R."/>
            <person name="Grigoriev I.V."/>
            <person name="Nagy L.G."/>
        </authorList>
    </citation>
    <scope>NUCLEOTIDE SEQUENCE [LARGE SCALE GENOMIC DNA]</scope>
    <source>
        <strain evidence="2 3">NL-1724</strain>
    </source>
</reference>
<evidence type="ECO:0000313" key="2">
    <source>
        <dbReference type="EMBL" id="TRM65661.1"/>
    </source>
</evidence>
<evidence type="ECO:0000259" key="1">
    <source>
        <dbReference type="PROSITE" id="PS50097"/>
    </source>
</evidence>
<keyword evidence="3" id="KW-1185">Reference proteome</keyword>
<dbReference type="Proteomes" id="UP000320762">
    <property type="component" value="Unassembled WGS sequence"/>
</dbReference>
<dbReference type="InterPro" id="IPR011333">
    <property type="entry name" value="SKP1/BTB/POZ_sf"/>
</dbReference>
<proteinExistence type="predicted"/>
<accession>A0A550CLH5</accession>
<dbReference type="AlphaFoldDB" id="A0A550CLH5"/>
<dbReference type="Pfam" id="PF00651">
    <property type="entry name" value="BTB"/>
    <property type="match status" value="1"/>
</dbReference>
<gene>
    <name evidence="2" type="ORF">BD626DRAFT_627692</name>
</gene>
<dbReference type="OrthoDB" id="2593747at2759"/>
<dbReference type="Gene3D" id="3.30.710.10">
    <property type="entry name" value="Potassium Channel Kv1.1, Chain A"/>
    <property type="match status" value="2"/>
</dbReference>
<organism evidence="2 3">
    <name type="scientific">Schizophyllum amplum</name>
    <dbReference type="NCBI Taxonomy" id="97359"/>
    <lineage>
        <taxon>Eukaryota</taxon>
        <taxon>Fungi</taxon>
        <taxon>Dikarya</taxon>
        <taxon>Basidiomycota</taxon>
        <taxon>Agaricomycotina</taxon>
        <taxon>Agaricomycetes</taxon>
        <taxon>Agaricomycetidae</taxon>
        <taxon>Agaricales</taxon>
        <taxon>Schizophyllaceae</taxon>
        <taxon>Schizophyllum</taxon>
    </lineage>
</organism>
<feature type="domain" description="BTB" evidence="1">
    <location>
        <begin position="284"/>
        <end position="357"/>
    </location>
</feature>
<dbReference type="PROSITE" id="PS50097">
    <property type="entry name" value="BTB"/>
    <property type="match status" value="2"/>
</dbReference>
<sequence>MSSAPDPAPPTRSQEYYLEEGDVIVRVEDTLYRFHSYHLQRATTYFDKLLENTPPASWQSRGGGDVDEFLIVIDEVEATDFEALLWFFYESGYRWSCLVDKSFDEKWKSTLLLAEKFSMDEVAKVACYALHRASAALGDIYKIALCVRHGLSKEWIRGEMERVISRKECLSADEARQLGFEMTTVLADARETSARLIPKPCKDTKMCIPCATTFLDGISIPNYRCHLGVHMCAKDRMHACKCDSTEIDRQPIIDAIDITSIDQNHLTSGASLQSRCDAWGSAQGDLFLKVEDKVVQIHSYHLMTASSVFTDMLALPTTSTIAREGTWANPITLEGENLDAWKNLLWFFYDSPYAWSEEVKSDDIPKWECILALSEKYCMKGICQVAVYALDHHNALTSVRKIGLCVRHNIDGSWMAQARRAVSERAESLTAQEAEELGIPLAMALVKDREQYLRALMSKLKSRKIAKK</sequence>
<dbReference type="EMBL" id="VDMD01000004">
    <property type="protein sequence ID" value="TRM65661.1"/>
    <property type="molecule type" value="Genomic_DNA"/>
</dbReference>
<feature type="domain" description="BTB" evidence="1">
    <location>
        <begin position="21"/>
        <end position="89"/>
    </location>
</feature>
<comment type="caution">
    <text evidence="2">The sequence shown here is derived from an EMBL/GenBank/DDBJ whole genome shotgun (WGS) entry which is preliminary data.</text>
</comment>
<evidence type="ECO:0000313" key="3">
    <source>
        <dbReference type="Proteomes" id="UP000320762"/>
    </source>
</evidence>
<protein>
    <recommendedName>
        <fullName evidence="1">BTB domain-containing protein</fullName>
    </recommendedName>
</protein>
<dbReference type="SMART" id="SM00225">
    <property type="entry name" value="BTB"/>
    <property type="match status" value="2"/>
</dbReference>
<dbReference type="InterPro" id="IPR000210">
    <property type="entry name" value="BTB/POZ_dom"/>
</dbReference>
<name>A0A550CLH5_9AGAR</name>